<dbReference type="SUPFAM" id="SSF52540">
    <property type="entry name" value="P-loop containing nucleoside triphosphate hydrolases"/>
    <property type="match status" value="1"/>
</dbReference>
<dbReference type="GO" id="GO:0005524">
    <property type="term" value="F:ATP binding"/>
    <property type="evidence" value="ECO:0007669"/>
    <property type="project" value="UniProtKB-KW"/>
</dbReference>
<reference evidence="13 14" key="1">
    <citation type="journal article" date="2011" name="Genome Res.">
        <title>Phylogeny-wide analysis of social amoeba genomes highlights ancient origins for complex intercellular communication.</title>
        <authorList>
            <person name="Heidel A.J."/>
            <person name="Lawal H.M."/>
            <person name="Felder M."/>
            <person name="Schilde C."/>
            <person name="Helps N.R."/>
            <person name="Tunggal B."/>
            <person name="Rivero F."/>
            <person name="John U."/>
            <person name="Schleicher M."/>
            <person name="Eichinger L."/>
            <person name="Platzer M."/>
            <person name="Noegel A.A."/>
            <person name="Schaap P."/>
            <person name="Gloeckner G."/>
        </authorList>
    </citation>
    <scope>NUCLEOTIDE SEQUENCE [LARGE SCALE GENOMIC DNA]</scope>
    <source>
        <strain evidence="14">ATCC 26659 / Pp 5 / PN500</strain>
    </source>
</reference>
<comment type="caution">
    <text evidence="13">The sequence shown here is derived from an EMBL/GenBank/DDBJ whole genome shotgun (WGS) entry which is preliminary data.</text>
</comment>
<dbReference type="InterPro" id="IPR027417">
    <property type="entry name" value="P-loop_NTPase"/>
</dbReference>
<dbReference type="GeneID" id="31357188"/>
<evidence type="ECO:0000256" key="6">
    <source>
        <dbReference type="ARBA" id="ARBA00022884"/>
    </source>
</evidence>
<dbReference type="PANTHER" id="PTHR47958">
    <property type="entry name" value="ATP-DEPENDENT RNA HELICASE DBP3"/>
    <property type="match status" value="1"/>
</dbReference>
<dbReference type="Gene3D" id="3.40.50.300">
    <property type="entry name" value="P-loop containing nucleotide triphosphate hydrolases"/>
    <property type="match status" value="2"/>
</dbReference>
<keyword evidence="2" id="KW-0547">Nucleotide-binding</keyword>
<feature type="short sequence motif" description="Q motif" evidence="8">
    <location>
        <begin position="77"/>
        <end position="105"/>
    </location>
</feature>
<dbReference type="FunCoup" id="D3B045">
    <property type="interactions" value="778"/>
</dbReference>
<accession>D3B045</accession>
<keyword evidence="4 13" id="KW-0347">Helicase</keyword>
<comment type="catalytic activity">
    <reaction evidence="7">
        <text>ATP + H2O = ADP + phosphate + H(+)</text>
        <dbReference type="Rhea" id="RHEA:13065"/>
        <dbReference type="ChEBI" id="CHEBI:15377"/>
        <dbReference type="ChEBI" id="CHEBI:15378"/>
        <dbReference type="ChEBI" id="CHEBI:30616"/>
        <dbReference type="ChEBI" id="CHEBI:43474"/>
        <dbReference type="ChEBI" id="CHEBI:456216"/>
        <dbReference type="EC" id="3.6.4.13"/>
    </reaction>
</comment>
<protein>
    <recommendedName>
        <fullName evidence="1">RNA helicase</fullName>
        <ecNumber evidence="1">3.6.4.13</ecNumber>
    </recommendedName>
</protein>
<feature type="domain" description="Helicase C-terminal" evidence="11">
    <location>
        <begin position="316"/>
        <end position="467"/>
    </location>
</feature>
<dbReference type="InterPro" id="IPR011545">
    <property type="entry name" value="DEAD/DEAH_box_helicase_dom"/>
</dbReference>
<evidence type="ECO:0000256" key="7">
    <source>
        <dbReference type="ARBA" id="ARBA00047984"/>
    </source>
</evidence>
<dbReference type="FunFam" id="3.40.50.300:FF:000849">
    <property type="entry name" value="ATP-dependent RNA helicase DBP5"/>
    <property type="match status" value="1"/>
</dbReference>
<dbReference type="EC" id="3.6.4.13" evidence="1"/>
<dbReference type="Proteomes" id="UP000001396">
    <property type="component" value="Unassembled WGS sequence"/>
</dbReference>
<feature type="compositionally biased region" description="Low complexity" evidence="9">
    <location>
        <begin position="1"/>
        <end position="19"/>
    </location>
</feature>
<dbReference type="CDD" id="cd17963">
    <property type="entry name" value="DEADc_DDX19_DDX25"/>
    <property type="match status" value="1"/>
</dbReference>
<dbReference type="RefSeq" id="XP_020436782.1">
    <property type="nucleotide sequence ID" value="XM_020572665.1"/>
</dbReference>
<evidence type="ECO:0000256" key="3">
    <source>
        <dbReference type="ARBA" id="ARBA00022801"/>
    </source>
</evidence>
<evidence type="ECO:0000256" key="2">
    <source>
        <dbReference type="ARBA" id="ARBA00022741"/>
    </source>
</evidence>
<evidence type="ECO:0000256" key="5">
    <source>
        <dbReference type="ARBA" id="ARBA00022840"/>
    </source>
</evidence>
<evidence type="ECO:0000256" key="1">
    <source>
        <dbReference type="ARBA" id="ARBA00012552"/>
    </source>
</evidence>
<dbReference type="InterPro" id="IPR014001">
    <property type="entry name" value="Helicase_ATP-bd"/>
</dbReference>
<evidence type="ECO:0000313" key="14">
    <source>
        <dbReference type="Proteomes" id="UP000001396"/>
    </source>
</evidence>
<dbReference type="OMA" id="IAAETRW"/>
<evidence type="ECO:0000259" key="12">
    <source>
        <dbReference type="PROSITE" id="PS51195"/>
    </source>
</evidence>
<dbReference type="InterPro" id="IPR014014">
    <property type="entry name" value="RNA_helicase_DEAD_Q_motif"/>
</dbReference>
<keyword evidence="14" id="KW-1185">Reference proteome</keyword>
<dbReference type="SMART" id="SM00490">
    <property type="entry name" value="HELICc"/>
    <property type="match status" value="1"/>
</dbReference>
<evidence type="ECO:0000256" key="8">
    <source>
        <dbReference type="PROSITE-ProRule" id="PRU00552"/>
    </source>
</evidence>
<dbReference type="AlphaFoldDB" id="D3B045"/>
<dbReference type="InParanoid" id="D3B045"/>
<dbReference type="GO" id="GO:0016787">
    <property type="term" value="F:hydrolase activity"/>
    <property type="evidence" value="ECO:0007669"/>
    <property type="project" value="UniProtKB-KW"/>
</dbReference>
<dbReference type="GO" id="GO:0003724">
    <property type="term" value="F:RNA helicase activity"/>
    <property type="evidence" value="ECO:0007669"/>
    <property type="project" value="UniProtKB-EC"/>
</dbReference>
<dbReference type="PROSITE" id="PS51192">
    <property type="entry name" value="HELICASE_ATP_BIND_1"/>
    <property type="match status" value="1"/>
</dbReference>
<dbReference type="PROSITE" id="PS51194">
    <property type="entry name" value="HELICASE_CTER"/>
    <property type="match status" value="1"/>
</dbReference>
<evidence type="ECO:0000313" key="13">
    <source>
        <dbReference type="EMBL" id="EFA84669.1"/>
    </source>
</evidence>
<dbReference type="Pfam" id="PF00271">
    <property type="entry name" value="Helicase_C"/>
    <property type="match status" value="1"/>
</dbReference>
<feature type="domain" description="DEAD-box RNA helicase Q" evidence="12">
    <location>
        <begin position="77"/>
        <end position="105"/>
    </location>
</feature>
<feature type="region of interest" description="Disordered" evidence="9">
    <location>
        <begin position="1"/>
        <end position="52"/>
    </location>
</feature>
<dbReference type="CDD" id="cd18787">
    <property type="entry name" value="SF2_C_DEAD"/>
    <property type="match status" value="1"/>
</dbReference>
<feature type="compositionally biased region" description="Polar residues" evidence="9">
    <location>
        <begin position="20"/>
        <end position="33"/>
    </location>
</feature>
<dbReference type="GO" id="GO:0003723">
    <property type="term" value="F:RNA binding"/>
    <property type="evidence" value="ECO:0007669"/>
    <property type="project" value="UniProtKB-KW"/>
</dbReference>
<keyword evidence="5" id="KW-0067">ATP-binding</keyword>
<name>D3B045_HETP5</name>
<sequence length="481" mass="53514">MSSSSNNSDNNDNNNSSSNTSEDIQPTTVTSPNKKQENEDEGEEPISGLIKSDQLDDYNTRLVVMQSDPNSPLYSAKTFEDLKLKPEILKGVYGIGFNKPSKIQEAALPYIIDLKQNLIAQSQSGTGKTAAFSLGMLNTVDPSIPLPQAICVCPTQELAIQIHGVVCTLGKFSSIKPLLYNNNNNNNSNNNIMYVYTLVKKIENQVIVGTPGKLLDLMSKRILPTQKVAMMVLDEADQMIDKRGMNDQSMKIKMFLPKSVQVLLFSATFSLGVEQYIKEFVPQPNISIRLKKEELSVDKIKQFYIDCNTPENKPLVLSDIYSYISIGQSIVFVHTKKTASQLATKMRAEGFSVSSITGDDSADLRMEQIKLFREGKTKLLIATNILARGIDVLQVSLVINYDVPLDVEGRPDPVTYLHRIGRVGRFGRSGVAINFVKDQHDLNKILNISKHLNREIKELKRSDIESLDAILRGLKDLTPLS</sequence>
<evidence type="ECO:0000256" key="4">
    <source>
        <dbReference type="ARBA" id="ARBA00022806"/>
    </source>
</evidence>
<dbReference type="Pfam" id="PF00270">
    <property type="entry name" value="DEAD"/>
    <property type="match status" value="1"/>
</dbReference>
<evidence type="ECO:0000259" key="10">
    <source>
        <dbReference type="PROSITE" id="PS51192"/>
    </source>
</evidence>
<dbReference type="PROSITE" id="PS51195">
    <property type="entry name" value="Q_MOTIF"/>
    <property type="match status" value="1"/>
</dbReference>
<feature type="domain" description="Helicase ATP-binding" evidence="10">
    <location>
        <begin position="109"/>
        <end position="287"/>
    </location>
</feature>
<dbReference type="STRING" id="670386.D3B045"/>
<evidence type="ECO:0000256" key="9">
    <source>
        <dbReference type="SAM" id="MobiDB-lite"/>
    </source>
</evidence>
<dbReference type="EMBL" id="ADBJ01000008">
    <property type="protein sequence ID" value="EFA84669.1"/>
    <property type="molecule type" value="Genomic_DNA"/>
</dbReference>
<gene>
    <name evidence="13" type="primary">tifA</name>
    <name evidence="13" type="ORF">PPL_01659</name>
</gene>
<keyword evidence="3" id="KW-0378">Hydrolase</keyword>
<dbReference type="InterPro" id="IPR001650">
    <property type="entry name" value="Helicase_C-like"/>
</dbReference>
<keyword evidence="6" id="KW-0694">RNA-binding</keyword>
<evidence type="ECO:0000259" key="11">
    <source>
        <dbReference type="PROSITE" id="PS51194"/>
    </source>
</evidence>
<proteinExistence type="predicted"/>
<organism evidence="13 14">
    <name type="scientific">Heterostelium pallidum (strain ATCC 26659 / Pp 5 / PN500)</name>
    <name type="common">Cellular slime mold</name>
    <name type="synonym">Polysphondylium pallidum</name>
    <dbReference type="NCBI Taxonomy" id="670386"/>
    <lineage>
        <taxon>Eukaryota</taxon>
        <taxon>Amoebozoa</taxon>
        <taxon>Evosea</taxon>
        <taxon>Eumycetozoa</taxon>
        <taxon>Dictyostelia</taxon>
        <taxon>Acytosteliales</taxon>
        <taxon>Acytosteliaceae</taxon>
        <taxon>Heterostelium</taxon>
    </lineage>
</organism>
<dbReference type="SMART" id="SM00487">
    <property type="entry name" value="DEXDc"/>
    <property type="match status" value="1"/>
</dbReference>